<dbReference type="Proteomes" id="UP000821853">
    <property type="component" value="Unassembled WGS sequence"/>
</dbReference>
<name>A0A9J6GRZ0_HAELO</name>
<sequence>MAFLSNLITDLVLLVRNRKSVMNLINKLVVLEQILESIVNLITNLIVLVQNRESVMVEVAKGGNLKEALPVVVRFPKLVRAKFQVCVASKFSILGLGDILAPGIHSLPHLSPSPGVAYSATRNPKAARVPKHSHAGIAQAITRVLLFAGALRCSEKHEAWYILNYIRKKEC</sequence>
<evidence type="ECO:0000313" key="1">
    <source>
        <dbReference type="EMBL" id="KAH9378202.1"/>
    </source>
</evidence>
<accession>A0A9J6GRZ0</accession>
<proteinExistence type="predicted"/>
<gene>
    <name evidence="1" type="ORF">HPB48_022656</name>
</gene>
<dbReference type="InterPro" id="IPR007369">
    <property type="entry name" value="Peptidase_A22B_SPP"/>
</dbReference>
<dbReference type="GO" id="GO:0016020">
    <property type="term" value="C:membrane"/>
    <property type="evidence" value="ECO:0007669"/>
    <property type="project" value="InterPro"/>
</dbReference>
<reference evidence="1 2" key="1">
    <citation type="journal article" date="2020" name="Cell">
        <title>Large-Scale Comparative Analyses of Tick Genomes Elucidate Their Genetic Diversity and Vector Capacities.</title>
        <authorList>
            <consortium name="Tick Genome and Microbiome Consortium (TIGMIC)"/>
            <person name="Jia N."/>
            <person name="Wang J."/>
            <person name="Shi W."/>
            <person name="Du L."/>
            <person name="Sun Y."/>
            <person name="Zhan W."/>
            <person name="Jiang J.F."/>
            <person name="Wang Q."/>
            <person name="Zhang B."/>
            <person name="Ji P."/>
            <person name="Bell-Sakyi L."/>
            <person name="Cui X.M."/>
            <person name="Yuan T.T."/>
            <person name="Jiang B.G."/>
            <person name="Yang W.F."/>
            <person name="Lam T.T."/>
            <person name="Chang Q.C."/>
            <person name="Ding S.J."/>
            <person name="Wang X.J."/>
            <person name="Zhu J.G."/>
            <person name="Ruan X.D."/>
            <person name="Zhao L."/>
            <person name="Wei J.T."/>
            <person name="Ye R.Z."/>
            <person name="Que T.C."/>
            <person name="Du C.H."/>
            <person name="Zhou Y.H."/>
            <person name="Cheng J.X."/>
            <person name="Dai P.F."/>
            <person name="Guo W.B."/>
            <person name="Han X.H."/>
            <person name="Huang E.J."/>
            <person name="Li L.F."/>
            <person name="Wei W."/>
            <person name="Gao Y.C."/>
            <person name="Liu J.Z."/>
            <person name="Shao H.Z."/>
            <person name="Wang X."/>
            <person name="Wang C.C."/>
            <person name="Yang T.C."/>
            <person name="Huo Q.B."/>
            <person name="Li W."/>
            <person name="Chen H.Y."/>
            <person name="Chen S.E."/>
            <person name="Zhou L.G."/>
            <person name="Ni X.B."/>
            <person name="Tian J.H."/>
            <person name="Sheng Y."/>
            <person name="Liu T."/>
            <person name="Pan Y.S."/>
            <person name="Xia L.Y."/>
            <person name="Li J."/>
            <person name="Zhao F."/>
            <person name="Cao W.C."/>
        </authorList>
    </citation>
    <scope>NUCLEOTIDE SEQUENCE [LARGE SCALE GENOMIC DNA]</scope>
    <source>
        <strain evidence="1">HaeL-2018</strain>
    </source>
</reference>
<dbReference type="VEuPathDB" id="VectorBase:HLOH_063989"/>
<keyword evidence="2" id="KW-1185">Reference proteome</keyword>
<dbReference type="AlphaFoldDB" id="A0A9J6GRZ0"/>
<dbReference type="EMBL" id="JABSTR010000008">
    <property type="protein sequence ID" value="KAH9378202.1"/>
    <property type="molecule type" value="Genomic_DNA"/>
</dbReference>
<dbReference type="Pfam" id="PF04258">
    <property type="entry name" value="Peptidase_A22B"/>
    <property type="match status" value="1"/>
</dbReference>
<comment type="caution">
    <text evidence="1">The sequence shown here is derived from an EMBL/GenBank/DDBJ whole genome shotgun (WGS) entry which is preliminary data.</text>
</comment>
<evidence type="ECO:0000313" key="2">
    <source>
        <dbReference type="Proteomes" id="UP000821853"/>
    </source>
</evidence>
<organism evidence="1 2">
    <name type="scientific">Haemaphysalis longicornis</name>
    <name type="common">Bush tick</name>
    <dbReference type="NCBI Taxonomy" id="44386"/>
    <lineage>
        <taxon>Eukaryota</taxon>
        <taxon>Metazoa</taxon>
        <taxon>Ecdysozoa</taxon>
        <taxon>Arthropoda</taxon>
        <taxon>Chelicerata</taxon>
        <taxon>Arachnida</taxon>
        <taxon>Acari</taxon>
        <taxon>Parasitiformes</taxon>
        <taxon>Ixodida</taxon>
        <taxon>Ixodoidea</taxon>
        <taxon>Ixodidae</taxon>
        <taxon>Haemaphysalinae</taxon>
        <taxon>Haemaphysalis</taxon>
    </lineage>
</organism>
<protein>
    <submittedName>
        <fullName evidence="1">Uncharacterized protein</fullName>
    </submittedName>
</protein>
<dbReference type="OrthoDB" id="6516676at2759"/>
<dbReference type="GO" id="GO:0042500">
    <property type="term" value="F:aspartic endopeptidase activity, intramembrane cleaving"/>
    <property type="evidence" value="ECO:0007669"/>
    <property type="project" value="InterPro"/>
</dbReference>